<evidence type="ECO:0000256" key="6">
    <source>
        <dbReference type="ARBA" id="ARBA00023134"/>
    </source>
</evidence>
<sequence length="413" mass="51270">MEKEIHIYWEKIEDEAMRQFNEVMKIDSVIKWVLLPDAHSGYVLPIWGVVAVKDYIFPAFIWYDIGCGVCAIKTEYKKKQIKGLEDRIFDSVYRSVPCWEWLSRKEKIDWDYLKIPHSNFLENLMKTWIYQIWTLGWWNHFIEISYDEEDNIWIVVHSWSRWVWYKTAAKYMRIAKMIENPLFREFEKEFEEIEDYEKLKKKDIEEYEEIKWKYIFEKWKKLFKWGIEWTYGLKSDSKEWKEYIMDMNFCLEFALENRKQMLKATYGELDYYLSWKRKEINYENMINRHHNHAELKDSLWIHRKWATHAERWMLWIIPWNMRDWSFVVRWKWNPDSLYSSSHWWGRIMSRTEAKRSISLDEFKETMKWIKAKVDFKTIDEAPFAYKNIFEVMKFQKDMVQILHHLKPIINIKG</sequence>
<evidence type="ECO:0000256" key="10">
    <source>
        <dbReference type="PIRSR" id="PIRSR601233-2"/>
    </source>
</evidence>
<feature type="binding site" evidence="10">
    <location>
        <begin position="318"/>
        <end position="321"/>
    </location>
    <ligand>
        <name>GMP</name>
        <dbReference type="ChEBI" id="CHEBI:58115"/>
    </ligand>
</feature>
<feature type="binding site" evidence="10">
    <location>
        <begin position="342"/>
        <end position="345"/>
    </location>
    <ligand>
        <name>GMP</name>
        <dbReference type="ChEBI" id="CHEBI:58115"/>
    </ligand>
</feature>
<keyword evidence="2" id="KW-0436">Ligase</keyword>
<evidence type="ECO:0000313" key="12">
    <source>
        <dbReference type="EMBL" id="EKE26573.1"/>
    </source>
</evidence>
<dbReference type="PANTHER" id="PTHR43749:SF2">
    <property type="entry name" value="RNA-SPLICING LIGASE RTCB"/>
    <property type="match status" value="1"/>
</dbReference>
<organism evidence="12">
    <name type="scientific">uncultured bacterium</name>
    <name type="common">gcode 4</name>
    <dbReference type="NCBI Taxonomy" id="1234023"/>
    <lineage>
        <taxon>Bacteria</taxon>
        <taxon>environmental samples</taxon>
    </lineage>
</organism>
<feature type="binding site" evidence="11">
    <location>
        <position position="64"/>
    </location>
    <ligand>
        <name>Mn(2+)</name>
        <dbReference type="ChEBI" id="CHEBI:29035"/>
        <label>1</label>
    </ligand>
</feature>
<dbReference type="GO" id="GO:0006396">
    <property type="term" value="P:RNA processing"/>
    <property type="evidence" value="ECO:0007669"/>
    <property type="project" value="InterPro"/>
</dbReference>
<dbReference type="GO" id="GO:0170057">
    <property type="term" value="F:RNA ligase (GTP) activity"/>
    <property type="evidence" value="ECO:0007669"/>
    <property type="project" value="UniProtKB-EC"/>
</dbReference>
<dbReference type="GO" id="GO:0003909">
    <property type="term" value="F:DNA ligase activity"/>
    <property type="evidence" value="ECO:0007669"/>
    <property type="project" value="TreeGrafter"/>
</dbReference>
<evidence type="ECO:0000256" key="1">
    <source>
        <dbReference type="ARBA" id="ARBA00012726"/>
    </source>
</evidence>
<gene>
    <name evidence="12" type="ORF">ACD_4C00238G0002</name>
</gene>
<reference evidence="12" key="1">
    <citation type="journal article" date="2012" name="Science">
        <title>Fermentation, hydrogen, and sulfur metabolism in multiple uncultivated bacterial phyla.</title>
        <authorList>
            <person name="Wrighton K.C."/>
            <person name="Thomas B.C."/>
            <person name="Sharon I."/>
            <person name="Miller C.S."/>
            <person name="Castelle C.J."/>
            <person name="VerBerkmoes N.C."/>
            <person name="Wilkins M.J."/>
            <person name="Hettich R.L."/>
            <person name="Lipton M.S."/>
            <person name="Williams K.H."/>
            <person name="Long P.E."/>
            <person name="Banfield J.F."/>
        </authorList>
    </citation>
    <scope>NUCLEOTIDE SEQUENCE [LARGE SCALE GENOMIC DNA]</scope>
</reference>
<name>K2FUH7_9BACT</name>
<keyword evidence="4 10" id="KW-0547">Nucleotide-binding</keyword>
<feature type="binding site" evidence="10">
    <location>
        <begin position="290"/>
        <end position="291"/>
    </location>
    <ligand>
        <name>GMP</name>
        <dbReference type="ChEBI" id="CHEBI:58115"/>
    </ligand>
</feature>
<evidence type="ECO:0000256" key="3">
    <source>
        <dbReference type="ARBA" id="ARBA00022723"/>
    </source>
</evidence>
<feature type="active site" description="GMP-histidine intermediate" evidence="9">
    <location>
        <position position="342"/>
    </location>
</feature>
<dbReference type="AlphaFoldDB" id="K2FUH7"/>
<proteinExistence type="predicted"/>
<comment type="catalytic activity">
    <reaction evidence="8">
        <text>a 3'-end 3'-phospho-ribonucleotide-RNA + a 5'-end dephospho-ribonucleoside-RNA + GTP = a ribonucleotidyl-ribonucleotide-RNA + GMP + diphosphate</text>
        <dbReference type="Rhea" id="RHEA:68076"/>
        <dbReference type="Rhea" id="RHEA-COMP:10463"/>
        <dbReference type="Rhea" id="RHEA-COMP:13936"/>
        <dbReference type="Rhea" id="RHEA-COMP:17355"/>
        <dbReference type="ChEBI" id="CHEBI:33019"/>
        <dbReference type="ChEBI" id="CHEBI:37565"/>
        <dbReference type="ChEBI" id="CHEBI:58115"/>
        <dbReference type="ChEBI" id="CHEBI:83062"/>
        <dbReference type="ChEBI" id="CHEBI:138284"/>
        <dbReference type="ChEBI" id="CHEBI:173118"/>
        <dbReference type="EC" id="6.5.1.8"/>
    </reaction>
</comment>
<dbReference type="Gene3D" id="3.90.1860.10">
    <property type="entry name" value="tRNA-splicing ligase RtcB"/>
    <property type="match status" value="2"/>
</dbReference>
<evidence type="ECO:0000256" key="11">
    <source>
        <dbReference type="PIRSR" id="PIRSR601233-3"/>
    </source>
</evidence>
<dbReference type="GO" id="GO:0006281">
    <property type="term" value="P:DNA repair"/>
    <property type="evidence" value="ECO:0007669"/>
    <property type="project" value="TreeGrafter"/>
</dbReference>
<dbReference type="EC" id="6.5.1.8" evidence="1"/>
<keyword evidence="3 11" id="KW-0479">Metal-binding</keyword>
<evidence type="ECO:0000256" key="9">
    <source>
        <dbReference type="PIRSR" id="PIRSR601233-1"/>
    </source>
</evidence>
<keyword evidence="5" id="KW-0692">RNA repair</keyword>
<dbReference type="PANTHER" id="PTHR43749">
    <property type="entry name" value="RNA-SPLICING LIGASE RTCB"/>
    <property type="match status" value="1"/>
</dbReference>
<keyword evidence="6 10" id="KW-0342">GTP-binding</keyword>
<dbReference type="GO" id="GO:0042245">
    <property type="term" value="P:RNA repair"/>
    <property type="evidence" value="ECO:0007669"/>
    <property type="project" value="UniProtKB-KW"/>
</dbReference>
<dbReference type="InterPro" id="IPR001233">
    <property type="entry name" value="RtcB"/>
</dbReference>
<feature type="binding site" evidence="10">
    <location>
        <position position="412"/>
    </location>
    <ligand>
        <name>GMP</name>
        <dbReference type="ChEBI" id="CHEBI:58115"/>
    </ligand>
</feature>
<evidence type="ECO:0000256" key="2">
    <source>
        <dbReference type="ARBA" id="ARBA00022598"/>
    </source>
</evidence>
<evidence type="ECO:0000256" key="7">
    <source>
        <dbReference type="ARBA" id="ARBA00023211"/>
    </source>
</evidence>
<feature type="binding site" evidence="11">
    <location>
        <position position="290"/>
    </location>
    <ligand>
        <name>Mn(2+)</name>
        <dbReference type="ChEBI" id="CHEBI:29035"/>
        <label>2</label>
    </ligand>
</feature>
<dbReference type="GO" id="GO:0030145">
    <property type="term" value="F:manganese ion binding"/>
    <property type="evidence" value="ECO:0007669"/>
    <property type="project" value="TreeGrafter"/>
</dbReference>
<evidence type="ECO:0000256" key="8">
    <source>
        <dbReference type="ARBA" id="ARBA00047746"/>
    </source>
</evidence>
<dbReference type="EMBL" id="AMFJ01000754">
    <property type="protein sequence ID" value="EKE26573.1"/>
    <property type="molecule type" value="Genomic_DNA"/>
</dbReference>
<evidence type="ECO:0000256" key="4">
    <source>
        <dbReference type="ARBA" id="ARBA00022741"/>
    </source>
</evidence>
<dbReference type="Pfam" id="PF01139">
    <property type="entry name" value="RtcB"/>
    <property type="match status" value="2"/>
</dbReference>
<protein>
    <recommendedName>
        <fullName evidence="1">3'-phosphate/5'-hydroxy nucleic acid ligase</fullName>
        <ecNumber evidence="1">6.5.1.8</ecNumber>
    </recommendedName>
</protein>
<accession>K2FUH7</accession>
<keyword evidence="7 11" id="KW-0464">Manganese</keyword>
<evidence type="ECO:0000256" key="5">
    <source>
        <dbReference type="ARBA" id="ARBA00022800"/>
    </source>
</evidence>
<dbReference type="GO" id="GO:0005525">
    <property type="term" value="F:GTP binding"/>
    <property type="evidence" value="ECO:0007669"/>
    <property type="project" value="UniProtKB-KW"/>
</dbReference>
<dbReference type="InterPro" id="IPR052915">
    <property type="entry name" value="RtcB-like"/>
</dbReference>
<dbReference type="InterPro" id="IPR036025">
    <property type="entry name" value="RtcB-like_sf"/>
</dbReference>
<comment type="caution">
    <text evidence="12">The sequence shown here is derived from an EMBL/GenBank/DDBJ whole genome shotgun (WGS) entry which is preliminary data.</text>
</comment>
<dbReference type="SUPFAM" id="SSF103365">
    <property type="entry name" value="Hypothetical protein PH1602"/>
    <property type="match status" value="1"/>
</dbReference>
<feature type="binding site" evidence="10">
    <location>
        <position position="325"/>
    </location>
    <ligand>
        <name>GMP</name>
        <dbReference type="ChEBI" id="CHEBI:58115"/>
    </ligand>
</feature>
<comment type="cofactor">
    <cofactor evidence="11">
        <name>Mn(2+)</name>
        <dbReference type="ChEBI" id="CHEBI:29035"/>
    </cofactor>
    <text evidence="11">Binds 2 manganese ions per subunit.</text>
</comment>